<comment type="similarity">
    <text evidence="2">Belongs to the IQD family.</text>
</comment>
<sequence>MGASGKWIKSLIGLKKTGSNYSEKDGVKGRRWNLWRSGSGGITMASKGGKGGNLSGSEVSDSSSYMFDDEMAAAVATVIRAPHKDFMVVRQEWAAVRIQSMFRSFLARRALKALRALVRLQAIVRGRLVRKQADVTLRCMQALVRVQARIRSHCIQTSVEGEVTKNHAEADPVKQAESGWCDSLRTFEEVRSKVQMKQEGAIKRERAMAYALSQLQSREKPISNSGTNKMATPKKADKNSSRHDWLDQWVATKPWETRVMEELHNDSSDITPISTKYEDRVVGSLSSSSDLDSLRTRRNNISMKKSSKVPLSCQMTSSSSDQYSEFPYDESTTSNSSTTTSEGHGTNPSYMSLTESIKAKQKPHAYLSNAHNMQRRSSEVLQYRRKPSPLSRGVTRRSADNDLYSVDLCRNLYPTMRMGYYDGVKSQELARALVSRPAPLLFSAPRPTLMLFCAAAVFFYVSARSALTIGVAPPPPDLEAVVADGQ</sequence>
<dbReference type="CDD" id="cd23767">
    <property type="entry name" value="IQCD"/>
    <property type="match status" value="1"/>
</dbReference>
<keyword evidence="1" id="KW-0112">Calmodulin-binding</keyword>
<gene>
    <name evidence="4" type="ORF">Fot_53696</name>
</gene>
<dbReference type="InterPro" id="IPR000048">
    <property type="entry name" value="IQ_motif_EF-hand-BS"/>
</dbReference>
<dbReference type="AlphaFoldDB" id="A0ABD1PHF3"/>
<dbReference type="EMBL" id="JBFOLJ010000020">
    <property type="protein sequence ID" value="KAL2462459.1"/>
    <property type="molecule type" value="Genomic_DNA"/>
</dbReference>
<evidence type="ECO:0000313" key="4">
    <source>
        <dbReference type="EMBL" id="KAL2462459.1"/>
    </source>
</evidence>
<evidence type="ECO:0000256" key="3">
    <source>
        <dbReference type="SAM" id="MobiDB-lite"/>
    </source>
</evidence>
<feature type="compositionally biased region" description="Polar residues" evidence="3">
    <location>
        <begin position="313"/>
        <end position="323"/>
    </location>
</feature>
<dbReference type="PANTHER" id="PTHR32295:SF126">
    <property type="entry name" value="PROTEIN IQ-DOMAIN 8"/>
    <property type="match status" value="1"/>
</dbReference>
<dbReference type="Proteomes" id="UP001604277">
    <property type="component" value="Unassembled WGS sequence"/>
</dbReference>
<dbReference type="PANTHER" id="PTHR32295">
    <property type="entry name" value="IQ-DOMAIN 5-RELATED"/>
    <property type="match status" value="1"/>
</dbReference>
<feature type="region of interest" description="Disordered" evidence="3">
    <location>
        <begin position="281"/>
        <end position="350"/>
    </location>
</feature>
<dbReference type="Pfam" id="PF00612">
    <property type="entry name" value="IQ"/>
    <property type="match status" value="2"/>
</dbReference>
<keyword evidence="5" id="KW-1185">Reference proteome</keyword>
<accession>A0ABD1PHF3</accession>
<evidence type="ECO:0000256" key="2">
    <source>
        <dbReference type="ARBA" id="ARBA00024341"/>
    </source>
</evidence>
<evidence type="ECO:0000313" key="5">
    <source>
        <dbReference type="Proteomes" id="UP001604277"/>
    </source>
</evidence>
<evidence type="ECO:0000256" key="1">
    <source>
        <dbReference type="ARBA" id="ARBA00022860"/>
    </source>
</evidence>
<proteinExistence type="inferred from homology"/>
<dbReference type="PROSITE" id="PS50096">
    <property type="entry name" value="IQ"/>
    <property type="match status" value="2"/>
</dbReference>
<name>A0ABD1PHF3_9LAMI</name>
<feature type="region of interest" description="Disordered" evidence="3">
    <location>
        <begin position="376"/>
        <end position="395"/>
    </location>
</feature>
<protein>
    <submittedName>
        <fullName evidence="4">IQ-domain 8</fullName>
    </submittedName>
</protein>
<dbReference type="SMART" id="SM00015">
    <property type="entry name" value="IQ"/>
    <property type="match status" value="2"/>
</dbReference>
<dbReference type="GO" id="GO:0005516">
    <property type="term" value="F:calmodulin binding"/>
    <property type="evidence" value="ECO:0007669"/>
    <property type="project" value="UniProtKB-KW"/>
</dbReference>
<reference evidence="5" key="1">
    <citation type="submission" date="2024-07" db="EMBL/GenBank/DDBJ databases">
        <title>Two chromosome-level genome assemblies of Korean endemic species Abeliophyllum distichum and Forsythia ovata (Oleaceae).</title>
        <authorList>
            <person name="Jang H."/>
        </authorList>
    </citation>
    <scope>NUCLEOTIDE SEQUENCE [LARGE SCALE GENOMIC DNA]</scope>
</reference>
<feature type="region of interest" description="Disordered" evidence="3">
    <location>
        <begin position="214"/>
        <end position="243"/>
    </location>
</feature>
<comment type="caution">
    <text evidence="4">The sequence shown here is derived from an EMBL/GenBank/DDBJ whole genome shotgun (WGS) entry which is preliminary data.</text>
</comment>
<organism evidence="4 5">
    <name type="scientific">Forsythia ovata</name>
    <dbReference type="NCBI Taxonomy" id="205694"/>
    <lineage>
        <taxon>Eukaryota</taxon>
        <taxon>Viridiplantae</taxon>
        <taxon>Streptophyta</taxon>
        <taxon>Embryophyta</taxon>
        <taxon>Tracheophyta</taxon>
        <taxon>Spermatophyta</taxon>
        <taxon>Magnoliopsida</taxon>
        <taxon>eudicotyledons</taxon>
        <taxon>Gunneridae</taxon>
        <taxon>Pentapetalae</taxon>
        <taxon>asterids</taxon>
        <taxon>lamiids</taxon>
        <taxon>Lamiales</taxon>
        <taxon>Oleaceae</taxon>
        <taxon>Forsythieae</taxon>
        <taxon>Forsythia</taxon>
    </lineage>
</organism>
<feature type="compositionally biased region" description="Low complexity" evidence="3">
    <location>
        <begin position="331"/>
        <end position="341"/>
    </location>
</feature>
<feature type="compositionally biased region" description="Basic and acidic residues" evidence="3">
    <location>
        <begin position="234"/>
        <end position="243"/>
    </location>
</feature>